<comment type="catalytic activity">
    <reaction evidence="8 9">
        <text>hydrogencarbonate + H(+) = CO2 + H2O</text>
        <dbReference type="Rhea" id="RHEA:10748"/>
        <dbReference type="ChEBI" id="CHEBI:15377"/>
        <dbReference type="ChEBI" id="CHEBI:15378"/>
        <dbReference type="ChEBI" id="CHEBI:16526"/>
        <dbReference type="ChEBI" id="CHEBI:17544"/>
        <dbReference type="EC" id="4.2.1.1"/>
    </reaction>
</comment>
<dbReference type="AlphaFoldDB" id="A0A2I2FUB8"/>
<evidence type="ECO:0000256" key="5">
    <source>
        <dbReference type="ARBA" id="ARBA00022723"/>
    </source>
</evidence>
<dbReference type="RefSeq" id="XP_024699503.1">
    <property type="nucleotide sequence ID" value="XM_024847134.1"/>
</dbReference>
<evidence type="ECO:0000313" key="13">
    <source>
        <dbReference type="Proteomes" id="UP000234275"/>
    </source>
</evidence>
<dbReference type="VEuPathDB" id="FungiDB:P170DRAFT_416663"/>
<evidence type="ECO:0000259" key="11">
    <source>
        <dbReference type="PROSITE" id="PS51144"/>
    </source>
</evidence>
<keyword evidence="10" id="KW-0732">Signal</keyword>
<dbReference type="GO" id="GO:0004089">
    <property type="term" value="F:carbonate dehydratase activity"/>
    <property type="evidence" value="ECO:0007669"/>
    <property type="project" value="UniProtKB-UniRule"/>
</dbReference>
<protein>
    <recommendedName>
        <fullName evidence="4 9">Carbonic anhydrase</fullName>
        <ecNumber evidence="4 9">4.2.1.1</ecNumber>
    </recommendedName>
</protein>
<dbReference type="PANTHER" id="PTHR18952">
    <property type="entry name" value="CARBONIC ANHYDRASE"/>
    <property type="match status" value="1"/>
</dbReference>
<dbReference type="SMART" id="SM01057">
    <property type="entry name" value="Carb_anhydrase"/>
    <property type="match status" value="1"/>
</dbReference>
<dbReference type="InterPro" id="IPR036398">
    <property type="entry name" value="CA_dom_sf"/>
</dbReference>
<organism evidence="12 13">
    <name type="scientific">Aspergillus steynii IBT 23096</name>
    <dbReference type="NCBI Taxonomy" id="1392250"/>
    <lineage>
        <taxon>Eukaryota</taxon>
        <taxon>Fungi</taxon>
        <taxon>Dikarya</taxon>
        <taxon>Ascomycota</taxon>
        <taxon>Pezizomycotina</taxon>
        <taxon>Eurotiomycetes</taxon>
        <taxon>Eurotiomycetidae</taxon>
        <taxon>Eurotiales</taxon>
        <taxon>Aspergillaceae</taxon>
        <taxon>Aspergillus</taxon>
        <taxon>Aspergillus subgen. Circumdati</taxon>
    </lineage>
</organism>
<keyword evidence="13" id="KW-1185">Reference proteome</keyword>
<dbReference type="OrthoDB" id="429145at2759"/>
<sequence>MKLLSLLPLVSTALAYAIDRSRIIIPRDSEVKINDFTYNGDTGPLHWHDLDPSNNGACASGRHQSPIDIITEEIGFAAPGSLRLNIPSANTSTFENIGSGLEVLGQGSLLMNGSQYPLKQFHFHTPSEHRVNGEYFPMEAHFVFQTGNETAVVGFLFQLTENQPSFAPFDSIFNHCEEIAEPGNSTQTGPLDFHALSRHLDLNPVYDYTGSLTTPPCTEQVKWFVSQQPLSLSVRDYNDVKRVLKFNARYTQNTLGEDNLLA</sequence>
<dbReference type="SUPFAM" id="SSF51069">
    <property type="entry name" value="Carbonic anhydrase"/>
    <property type="match status" value="1"/>
</dbReference>
<gene>
    <name evidence="12" type="ORF">P170DRAFT_416663</name>
</gene>
<dbReference type="InterPro" id="IPR023561">
    <property type="entry name" value="Carbonic_anhydrase_a-class"/>
</dbReference>
<dbReference type="InterPro" id="IPR018338">
    <property type="entry name" value="Carbonic_anhydrase_a-class_CS"/>
</dbReference>
<reference evidence="12 13" key="1">
    <citation type="submission" date="2016-12" db="EMBL/GenBank/DDBJ databases">
        <title>The genomes of Aspergillus section Nigri reveals drivers in fungal speciation.</title>
        <authorList>
            <consortium name="DOE Joint Genome Institute"/>
            <person name="Vesth T.C."/>
            <person name="Nybo J."/>
            <person name="Theobald S."/>
            <person name="Brandl J."/>
            <person name="Frisvad J.C."/>
            <person name="Nielsen K.F."/>
            <person name="Lyhne E.K."/>
            <person name="Kogle M.E."/>
            <person name="Kuo A."/>
            <person name="Riley R."/>
            <person name="Clum A."/>
            <person name="Nolan M."/>
            <person name="Lipzen A."/>
            <person name="Salamov A."/>
            <person name="Henrissat B."/>
            <person name="Wiebenga A."/>
            <person name="De Vries R.P."/>
            <person name="Grigoriev I.V."/>
            <person name="Mortensen U.H."/>
            <person name="Andersen M.R."/>
            <person name="Baker S.E."/>
        </authorList>
    </citation>
    <scope>NUCLEOTIDE SEQUENCE [LARGE SCALE GENOMIC DNA]</scope>
    <source>
        <strain evidence="12 13">IBT 23096</strain>
    </source>
</reference>
<evidence type="ECO:0000256" key="1">
    <source>
        <dbReference type="ARBA" id="ARBA00001947"/>
    </source>
</evidence>
<dbReference type="InterPro" id="IPR041891">
    <property type="entry name" value="Alpha_CA_prokaryot-like"/>
</dbReference>
<feature type="chain" id="PRO_5014182613" description="Carbonic anhydrase" evidence="10">
    <location>
        <begin position="16"/>
        <end position="262"/>
    </location>
</feature>
<dbReference type="PROSITE" id="PS00162">
    <property type="entry name" value="ALPHA_CA_1"/>
    <property type="match status" value="1"/>
</dbReference>
<evidence type="ECO:0000313" key="12">
    <source>
        <dbReference type="EMBL" id="PLB44201.1"/>
    </source>
</evidence>
<evidence type="ECO:0000256" key="2">
    <source>
        <dbReference type="ARBA" id="ARBA00002904"/>
    </source>
</evidence>
<evidence type="ECO:0000256" key="9">
    <source>
        <dbReference type="RuleBase" id="RU367011"/>
    </source>
</evidence>
<feature type="domain" description="Alpha-carbonic anhydrase" evidence="11">
    <location>
        <begin position="34"/>
        <end position="262"/>
    </location>
</feature>
<dbReference type="EMBL" id="MSFO01000009">
    <property type="protein sequence ID" value="PLB44201.1"/>
    <property type="molecule type" value="Genomic_DNA"/>
</dbReference>
<dbReference type="PROSITE" id="PS51144">
    <property type="entry name" value="ALPHA_CA_2"/>
    <property type="match status" value="1"/>
</dbReference>
<evidence type="ECO:0000256" key="7">
    <source>
        <dbReference type="ARBA" id="ARBA00023239"/>
    </source>
</evidence>
<dbReference type="STRING" id="1392250.A0A2I2FUB8"/>
<comment type="cofactor">
    <cofactor evidence="1 9">
        <name>Zn(2+)</name>
        <dbReference type="ChEBI" id="CHEBI:29105"/>
    </cofactor>
</comment>
<proteinExistence type="inferred from homology"/>
<dbReference type="EC" id="4.2.1.1" evidence="4 9"/>
<dbReference type="Pfam" id="PF00194">
    <property type="entry name" value="Carb_anhydrase"/>
    <property type="match status" value="1"/>
</dbReference>
<accession>A0A2I2FUB8</accession>
<evidence type="ECO:0000256" key="3">
    <source>
        <dbReference type="ARBA" id="ARBA00010718"/>
    </source>
</evidence>
<keyword evidence="6 9" id="KW-0862">Zinc</keyword>
<evidence type="ECO:0000256" key="10">
    <source>
        <dbReference type="SAM" id="SignalP"/>
    </source>
</evidence>
<comment type="similarity">
    <text evidence="3 9">Belongs to the alpha-carbonic anhydrase family.</text>
</comment>
<keyword evidence="7 9" id="KW-0456">Lyase</keyword>
<dbReference type="Gene3D" id="3.10.200.10">
    <property type="entry name" value="Alpha carbonic anhydrase"/>
    <property type="match status" value="1"/>
</dbReference>
<feature type="signal peptide" evidence="10">
    <location>
        <begin position="1"/>
        <end position="15"/>
    </location>
</feature>
<comment type="function">
    <text evidence="2 9">Reversible hydration of carbon dioxide.</text>
</comment>
<evidence type="ECO:0000256" key="6">
    <source>
        <dbReference type="ARBA" id="ARBA00022833"/>
    </source>
</evidence>
<name>A0A2I2FUB8_9EURO</name>
<dbReference type="CDD" id="cd03124">
    <property type="entry name" value="alpha_CA_prokaryotic_like"/>
    <property type="match status" value="1"/>
</dbReference>
<evidence type="ECO:0000256" key="4">
    <source>
        <dbReference type="ARBA" id="ARBA00012925"/>
    </source>
</evidence>
<evidence type="ECO:0000256" key="8">
    <source>
        <dbReference type="ARBA" id="ARBA00048348"/>
    </source>
</evidence>
<keyword evidence="5 9" id="KW-0479">Metal-binding</keyword>
<dbReference type="PANTHER" id="PTHR18952:SF265">
    <property type="entry name" value="CARBONIC ANHYDRASE"/>
    <property type="match status" value="1"/>
</dbReference>
<dbReference type="InterPro" id="IPR001148">
    <property type="entry name" value="CA_dom"/>
</dbReference>
<comment type="caution">
    <text evidence="12">The sequence shown here is derived from an EMBL/GenBank/DDBJ whole genome shotgun (WGS) entry which is preliminary data.</text>
</comment>
<dbReference type="GeneID" id="36554833"/>
<dbReference type="Proteomes" id="UP000234275">
    <property type="component" value="Unassembled WGS sequence"/>
</dbReference>
<dbReference type="GO" id="GO:0008270">
    <property type="term" value="F:zinc ion binding"/>
    <property type="evidence" value="ECO:0007669"/>
    <property type="project" value="UniProtKB-UniRule"/>
</dbReference>